<keyword evidence="2" id="KW-0677">Repeat</keyword>
<dbReference type="Gramene" id="evm.model.06.1321">
    <property type="protein sequence ID" value="cds.evm.model.06.1321"/>
    <property type="gene ID" value="evm.TU.06.1321"/>
</dbReference>
<dbReference type="GO" id="GO:0003700">
    <property type="term" value="F:DNA-binding transcription factor activity"/>
    <property type="evidence" value="ECO:0007669"/>
    <property type="project" value="InterPro"/>
</dbReference>
<keyword evidence="6" id="KW-0539">Nucleus</keyword>
<comment type="subcellular location">
    <subcellularLocation>
        <location evidence="1">Nucleus</location>
    </subcellularLocation>
</comment>
<evidence type="ECO:0000256" key="3">
    <source>
        <dbReference type="ARBA" id="ARBA00023015"/>
    </source>
</evidence>
<feature type="region of interest" description="Disordered" evidence="7">
    <location>
        <begin position="246"/>
        <end position="325"/>
    </location>
</feature>
<dbReference type="GO" id="GO:0005634">
    <property type="term" value="C:nucleus"/>
    <property type="evidence" value="ECO:0007669"/>
    <property type="project" value="UniProtKB-SubCell"/>
</dbReference>
<evidence type="ECO:0000256" key="6">
    <source>
        <dbReference type="ARBA" id="ARBA00023242"/>
    </source>
</evidence>
<dbReference type="Gene3D" id="2.20.25.80">
    <property type="entry name" value="WRKY domain"/>
    <property type="match status" value="2"/>
</dbReference>
<evidence type="ECO:0000313" key="9">
    <source>
        <dbReference type="EnsemblPlants" id="cds.evm.model.06.1321"/>
    </source>
</evidence>
<protein>
    <recommendedName>
        <fullName evidence="8">WRKY domain-containing protein</fullName>
    </recommendedName>
</protein>
<dbReference type="EMBL" id="UZAU01000599">
    <property type="status" value="NOT_ANNOTATED_CDS"/>
    <property type="molecule type" value="Genomic_DNA"/>
</dbReference>
<reference evidence="9" key="1">
    <citation type="submission" date="2018-11" db="EMBL/GenBank/DDBJ databases">
        <authorList>
            <person name="Grassa J C."/>
        </authorList>
    </citation>
    <scope>NUCLEOTIDE SEQUENCE [LARGE SCALE GENOMIC DNA]</scope>
</reference>
<proteinExistence type="predicted"/>
<dbReference type="Pfam" id="PF03106">
    <property type="entry name" value="WRKY"/>
    <property type="match status" value="2"/>
</dbReference>
<feature type="domain" description="WRKY" evidence="8">
    <location>
        <begin position="147"/>
        <end position="211"/>
    </location>
</feature>
<keyword evidence="3" id="KW-0805">Transcription regulation</keyword>
<dbReference type="PANTHER" id="PTHR31221">
    <property type="entry name" value="WRKY TRANSCRIPTION FACTOR PROTEIN 1-RELATED"/>
    <property type="match status" value="1"/>
</dbReference>
<dbReference type="EnsemblPlants" id="evm.model.06.1321">
    <property type="protein sequence ID" value="cds.evm.model.06.1321"/>
    <property type="gene ID" value="evm.TU.06.1321"/>
</dbReference>
<organism evidence="9 10">
    <name type="scientific">Cannabis sativa</name>
    <name type="common">Hemp</name>
    <name type="synonym">Marijuana</name>
    <dbReference type="NCBI Taxonomy" id="3483"/>
    <lineage>
        <taxon>Eukaryota</taxon>
        <taxon>Viridiplantae</taxon>
        <taxon>Streptophyta</taxon>
        <taxon>Embryophyta</taxon>
        <taxon>Tracheophyta</taxon>
        <taxon>Spermatophyta</taxon>
        <taxon>Magnoliopsida</taxon>
        <taxon>eudicotyledons</taxon>
        <taxon>Gunneridae</taxon>
        <taxon>Pentapetalae</taxon>
        <taxon>rosids</taxon>
        <taxon>fabids</taxon>
        <taxon>Rosales</taxon>
        <taxon>Cannabaceae</taxon>
        <taxon>Cannabis</taxon>
    </lineage>
</organism>
<keyword evidence="5" id="KW-0804">Transcription</keyword>
<feature type="domain" description="WRKY" evidence="8">
    <location>
        <begin position="353"/>
        <end position="418"/>
    </location>
</feature>
<dbReference type="InterPro" id="IPR044810">
    <property type="entry name" value="WRKY_plant"/>
</dbReference>
<evidence type="ECO:0000256" key="5">
    <source>
        <dbReference type="ARBA" id="ARBA00023163"/>
    </source>
</evidence>
<dbReference type="SMART" id="SM00774">
    <property type="entry name" value="WRKY"/>
    <property type="match status" value="2"/>
</dbReference>
<evidence type="ECO:0000313" key="10">
    <source>
        <dbReference type="Proteomes" id="UP000596661"/>
    </source>
</evidence>
<keyword evidence="4" id="KW-0238">DNA-binding</keyword>
<dbReference type="Proteomes" id="UP000596661">
    <property type="component" value="Chromosome 6"/>
</dbReference>
<evidence type="ECO:0000256" key="2">
    <source>
        <dbReference type="ARBA" id="ARBA00022737"/>
    </source>
</evidence>
<evidence type="ECO:0000259" key="8">
    <source>
        <dbReference type="PROSITE" id="PS50811"/>
    </source>
</evidence>
<dbReference type="PROSITE" id="PS50811">
    <property type="entry name" value="WRKY"/>
    <property type="match status" value="2"/>
</dbReference>
<feature type="compositionally biased region" description="Polar residues" evidence="7">
    <location>
        <begin position="261"/>
        <end position="275"/>
    </location>
</feature>
<dbReference type="PANTHER" id="PTHR31221:SF126">
    <property type="entry name" value="WRKY DOMAIN-CONTAINING PROTEIN"/>
    <property type="match status" value="1"/>
</dbReference>
<dbReference type="InterPro" id="IPR003657">
    <property type="entry name" value="WRKY_dom"/>
</dbReference>
<accession>A0A803PTZ6</accession>
<keyword evidence="10" id="KW-1185">Reference proteome</keyword>
<dbReference type="FunFam" id="2.20.25.80:FF:000006">
    <property type="entry name" value="WRKY transcription factor"/>
    <property type="match status" value="2"/>
</dbReference>
<reference evidence="9" key="2">
    <citation type="submission" date="2021-03" db="UniProtKB">
        <authorList>
            <consortium name="EnsemblPlants"/>
        </authorList>
    </citation>
    <scope>IDENTIFICATION</scope>
</reference>
<evidence type="ECO:0000256" key="1">
    <source>
        <dbReference type="ARBA" id="ARBA00004123"/>
    </source>
</evidence>
<evidence type="ECO:0000256" key="4">
    <source>
        <dbReference type="ARBA" id="ARBA00023125"/>
    </source>
</evidence>
<sequence>MGKVPKVFAHSSTDGREILLPDPPNDHNRGWNTGCRMSATLSEKRDFHVYKTQINESSPLPSPSSALFDSLLNSSSCPSPTTGRFESSNSFETFENKSNDAFESIEVEAVTKNSIDSSNVIKNDMTEEYTTTSSISERNQVDYYPSVGVRTSEDGYNWRKYGQKQVKGSEYPRSYYKCTHPNCQVKKKVERSHDGQITEIIYKSNHNHAKPQPNRRAGVGSSAAALFFDEMLELSGGTGISVKVEGGSSLDRKNNHHDGTNEITGTPNELSNGPLSSMHGKSIELGENTPEVSTTVSSSHDDEKGNMLLRGDGLDDEEPEAKRRKKLNCSSIETTALPSRAVREPKIVIQIETAADILEDGYRWRKYGQKVVKGNPNPRSYYKCTSAGCIVRKHVERASGDLKAIITTYEGKHNHDVPAARNSNNHINSAGPNNPQPITQTPINSHPRNTNIPKVETQIHGLTPLFDRKPEFCNNDFLRPNFPGNFSTSDFRYGPSSFYQMNIPLQNPMTYGLNPSRPATEHVVGTSVGSFLPDFPASFPISFPNIGFDYNSGKSVVAATVHENGTSYPQRTLLNNEDEFLGKYQPKILELGTGQPASEFTVILHDRRAEAQMAGNESARDVWNALKFCSNHKIKTSVYKKRQKWHHLQILREKTHLGLMKNLKRKEASFPSSFPNFGFDYNSEKSVMPYGLWIYICNSTKQYFFRLFEARLFSNKLNNSTETTALSLMAAGGSNILLPTEYPKR</sequence>
<feature type="compositionally biased region" description="Basic and acidic residues" evidence="7">
    <location>
        <begin position="250"/>
        <end position="260"/>
    </location>
</feature>
<evidence type="ECO:0000256" key="7">
    <source>
        <dbReference type="SAM" id="MobiDB-lite"/>
    </source>
</evidence>
<dbReference type="GO" id="GO:0043565">
    <property type="term" value="F:sequence-specific DNA binding"/>
    <property type="evidence" value="ECO:0007669"/>
    <property type="project" value="InterPro"/>
</dbReference>
<dbReference type="InterPro" id="IPR036576">
    <property type="entry name" value="WRKY_dom_sf"/>
</dbReference>
<dbReference type="AlphaFoldDB" id="A0A803PTZ6"/>
<dbReference type="SUPFAM" id="SSF118290">
    <property type="entry name" value="WRKY DNA-binding domain"/>
    <property type="match status" value="2"/>
</dbReference>
<name>A0A803PTZ6_CANSA</name>